<proteinExistence type="predicted"/>
<dbReference type="AlphaFoldDB" id="A0A5S3YPE0"/>
<dbReference type="PANTHER" id="PTHR47235:SF1">
    <property type="entry name" value="BLR6548 PROTEIN"/>
    <property type="match status" value="1"/>
</dbReference>
<dbReference type="EMBL" id="PNCM01000054">
    <property type="protein sequence ID" value="TMP77611.1"/>
    <property type="molecule type" value="Genomic_DNA"/>
</dbReference>
<evidence type="ECO:0000313" key="1">
    <source>
        <dbReference type="EMBL" id="TMP77611.1"/>
    </source>
</evidence>
<dbReference type="SUPFAM" id="SSF53822">
    <property type="entry name" value="Periplasmic binding protein-like I"/>
    <property type="match status" value="1"/>
</dbReference>
<reference evidence="1 2" key="1">
    <citation type="submission" date="2017-12" db="EMBL/GenBank/DDBJ databases">
        <authorList>
            <person name="Paulsen S."/>
            <person name="Gram L.K."/>
        </authorList>
    </citation>
    <scope>NUCLEOTIDE SEQUENCE [LARGE SCALE GENOMIC DNA]</scope>
    <source>
        <strain evidence="1 2">S1189</strain>
    </source>
</reference>
<dbReference type="Proteomes" id="UP000307362">
    <property type="component" value="Unassembled WGS sequence"/>
</dbReference>
<sequence>MHYTGTAFLRKKPSFNVFNLGASYLDEAIEQINYLVDELGHYQIALLIQADEFGITLQKSLTTALKMKGSTPQAIGRFRRNTYEVEKALKLINKANATAVAMVGTFKPLAHFIHLSQKKQTVCLYLCLFCVK</sequence>
<dbReference type="InterPro" id="IPR028082">
    <property type="entry name" value="Peripla_BP_I"/>
</dbReference>
<name>A0A5S3YPE0_9GAMM</name>
<gene>
    <name evidence="1" type="ORF">CWB73_19350</name>
</gene>
<comment type="caution">
    <text evidence="1">The sequence shown here is derived from an EMBL/GenBank/DDBJ whole genome shotgun (WGS) entry which is preliminary data.</text>
</comment>
<accession>A0A5S3YPE0</accession>
<evidence type="ECO:0000313" key="2">
    <source>
        <dbReference type="Proteomes" id="UP000307362"/>
    </source>
</evidence>
<dbReference type="PANTHER" id="PTHR47235">
    <property type="entry name" value="BLR6548 PROTEIN"/>
    <property type="match status" value="1"/>
</dbReference>
<dbReference type="Gene3D" id="3.40.50.2300">
    <property type="match status" value="2"/>
</dbReference>
<reference evidence="2" key="2">
    <citation type="submission" date="2019-06" db="EMBL/GenBank/DDBJ databases">
        <title>Co-occurence of chitin degradation, pigmentation and bioactivity in marine Pseudoalteromonas.</title>
        <authorList>
            <person name="Sonnenschein E.C."/>
            <person name="Bech P.K."/>
        </authorList>
    </citation>
    <scope>NUCLEOTIDE SEQUENCE [LARGE SCALE GENOMIC DNA]</scope>
    <source>
        <strain evidence="2">S1189</strain>
    </source>
</reference>
<organism evidence="1 2">
    <name type="scientific">Pseudoalteromonas phenolica</name>
    <dbReference type="NCBI Taxonomy" id="161398"/>
    <lineage>
        <taxon>Bacteria</taxon>
        <taxon>Pseudomonadati</taxon>
        <taxon>Pseudomonadota</taxon>
        <taxon>Gammaproteobacteria</taxon>
        <taxon>Alteromonadales</taxon>
        <taxon>Pseudoalteromonadaceae</taxon>
        <taxon>Pseudoalteromonas</taxon>
    </lineage>
</organism>
<protein>
    <submittedName>
        <fullName evidence="1">Uncharacterized protein</fullName>
    </submittedName>
</protein>